<dbReference type="Pfam" id="PF02542">
    <property type="entry name" value="YgbB"/>
    <property type="match status" value="1"/>
</dbReference>
<evidence type="ECO:0000256" key="7">
    <source>
        <dbReference type="ARBA" id="ARBA00023239"/>
    </source>
</evidence>
<feature type="non-terminal residue" evidence="9">
    <location>
        <position position="1"/>
    </location>
</feature>
<dbReference type="GO" id="GO:0019288">
    <property type="term" value="P:isopentenyl diphosphate biosynthetic process, methylerythritol 4-phosphate pathway"/>
    <property type="evidence" value="ECO:0007669"/>
    <property type="project" value="UniProtKB-UniPathway"/>
</dbReference>
<feature type="domain" description="2-C-methyl-D-erythritol 2,4-cyclodiphosphate synthase" evidence="8">
    <location>
        <begin position="1"/>
        <end position="34"/>
    </location>
</feature>
<dbReference type="InterPro" id="IPR036571">
    <property type="entry name" value="MECDP_synthase_sf"/>
</dbReference>
<evidence type="ECO:0000313" key="9">
    <source>
        <dbReference type="EMBL" id="SVA82955.1"/>
    </source>
</evidence>
<dbReference type="AlphaFoldDB" id="A0A381Z134"/>
<dbReference type="UniPathway" id="UPA00056">
    <property type="reaction ID" value="UER00095"/>
</dbReference>
<evidence type="ECO:0000256" key="4">
    <source>
        <dbReference type="ARBA" id="ARBA00012579"/>
    </source>
</evidence>
<proteinExistence type="predicted"/>
<accession>A0A381Z134</accession>
<dbReference type="Gene3D" id="3.30.1330.50">
    <property type="entry name" value="2-C-methyl-D-erythritol 2,4-cyclodiphosphate synthase"/>
    <property type="match status" value="1"/>
</dbReference>
<dbReference type="InterPro" id="IPR003526">
    <property type="entry name" value="MECDP_synthase"/>
</dbReference>
<evidence type="ECO:0000256" key="1">
    <source>
        <dbReference type="ARBA" id="ARBA00000200"/>
    </source>
</evidence>
<evidence type="ECO:0000259" key="8">
    <source>
        <dbReference type="Pfam" id="PF02542"/>
    </source>
</evidence>
<organism evidence="9">
    <name type="scientific">marine metagenome</name>
    <dbReference type="NCBI Taxonomy" id="408172"/>
    <lineage>
        <taxon>unclassified sequences</taxon>
        <taxon>metagenomes</taxon>
        <taxon>ecological metagenomes</taxon>
    </lineage>
</organism>
<sequence>VLGGVQFDGPGLVGHSDADVVAHACADALLGAAG</sequence>
<comment type="catalytic activity">
    <reaction evidence="1">
        <text>4-CDP-2-C-methyl-D-erythritol 2-phosphate = 2-C-methyl-D-erythritol 2,4-cyclic diphosphate + CMP</text>
        <dbReference type="Rhea" id="RHEA:23864"/>
        <dbReference type="ChEBI" id="CHEBI:57919"/>
        <dbReference type="ChEBI" id="CHEBI:58483"/>
        <dbReference type="ChEBI" id="CHEBI:60377"/>
        <dbReference type="EC" id="4.6.1.12"/>
    </reaction>
</comment>
<dbReference type="GO" id="GO:0008685">
    <property type="term" value="F:2-C-methyl-D-erythritol 2,4-cyclodiphosphate synthase activity"/>
    <property type="evidence" value="ECO:0007669"/>
    <property type="project" value="UniProtKB-EC"/>
</dbReference>
<comment type="cofactor">
    <cofactor evidence="2">
        <name>a divalent metal cation</name>
        <dbReference type="ChEBI" id="CHEBI:60240"/>
    </cofactor>
</comment>
<dbReference type="PROSITE" id="PS01350">
    <property type="entry name" value="ISPF"/>
    <property type="match status" value="1"/>
</dbReference>
<dbReference type="EMBL" id="UINC01019573">
    <property type="protein sequence ID" value="SVA82955.1"/>
    <property type="molecule type" value="Genomic_DNA"/>
</dbReference>
<gene>
    <name evidence="9" type="ORF">METZ01_LOCUS135809</name>
</gene>
<comment type="pathway">
    <text evidence="3">Isoprenoid biosynthesis; isopentenyl diphosphate biosynthesis via DXP pathway; isopentenyl diphosphate from 1-deoxy-D-xylulose 5-phosphate: step 4/6.</text>
</comment>
<evidence type="ECO:0000256" key="6">
    <source>
        <dbReference type="ARBA" id="ARBA00023229"/>
    </source>
</evidence>
<evidence type="ECO:0000256" key="3">
    <source>
        <dbReference type="ARBA" id="ARBA00004709"/>
    </source>
</evidence>
<dbReference type="EC" id="4.6.1.12" evidence="4"/>
<protein>
    <recommendedName>
        <fullName evidence="4">2-C-methyl-D-erythritol 2,4-cyclodiphosphate synthase</fullName>
        <ecNumber evidence="4">4.6.1.12</ecNumber>
    </recommendedName>
</protein>
<dbReference type="GO" id="GO:0016114">
    <property type="term" value="P:terpenoid biosynthetic process"/>
    <property type="evidence" value="ECO:0007669"/>
    <property type="project" value="InterPro"/>
</dbReference>
<keyword evidence="6" id="KW-0414">Isoprene biosynthesis</keyword>
<reference evidence="9" key="1">
    <citation type="submission" date="2018-05" db="EMBL/GenBank/DDBJ databases">
        <authorList>
            <person name="Lanie J.A."/>
            <person name="Ng W.-L."/>
            <person name="Kazmierczak K.M."/>
            <person name="Andrzejewski T.M."/>
            <person name="Davidsen T.M."/>
            <person name="Wayne K.J."/>
            <person name="Tettelin H."/>
            <person name="Glass J.I."/>
            <person name="Rusch D."/>
            <person name="Podicherti R."/>
            <person name="Tsui H.-C.T."/>
            <person name="Winkler M.E."/>
        </authorList>
    </citation>
    <scope>NUCLEOTIDE SEQUENCE</scope>
</reference>
<keyword evidence="5" id="KW-0479">Metal-binding</keyword>
<evidence type="ECO:0000256" key="5">
    <source>
        <dbReference type="ARBA" id="ARBA00022723"/>
    </source>
</evidence>
<evidence type="ECO:0000256" key="2">
    <source>
        <dbReference type="ARBA" id="ARBA00001968"/>
    </source>
</evidence>
<name>A0A381Z134_9ZZZZ</name>
<feature type="non-terminal residue" evidence="9">
    <location>
        <position position="34"/>
    </location>
</feature>
<keyword evidence="7" id="KW-0456">Lyase</keyword>
<dbReference type="SUPFAM" id="SSF69765">
    <property type="entry name" value="IpsF-like"/>
    <property type="match status" value="1"/>
</dbReference>
<dbReference type="GO" id="GO:0046872">
    <property type="term" value="F:metal ion binding"/>
    <property type="evidence" value="ECO:0007669"/>
    <property type="project" value="UniProtKB-KW"/>
</dbReference>
<dbReference type="InterPro" id="IPR020555">
    <property type="entry name" value="MECDP_synthase_CS"/>
</dbReference>